<comment type="catalytic activity">
    <reaction evidence="5">
        <text>(6S)-5-formyl-5,6,7,8-tetrahydrofolate + ATP = (6R)-5,10-methenyltetrahydrofolate + ADP + phosphate</text>
        <dbReference type="Rhea" id="RHEA:10488"/>
        <dbReference type="ChEBI" id="CHEBI:30616"/>
        <dbReference type="ChEBI" id="CHEBI:43474"/>
        <dbReference type="ChEBI" id="CHEBI:57455"/>
        <dbReference type="ChEBI" id="CHEBI:57457"/>
        <dbReference type="ChEBI" id="CHEBI:456216"/>
        <dbReference type="EC" id="6.3.3.2"/>
    </reaction>
</comment>
<dbReference type="GO" id="GO:0005524">
    <property type="term" value="F:ATP binding"/>
    <property type="evidence" value="ECO:0007669"/>
    <property type="project" value="UniProtKB-KW"/>
</dbReference>
<gene>
    <name evidence="7" type="ORF">DWU89_14955</name>
    <name evidence="6" type="ORF">H8784_14575</name>
</gene>
<comment type="cofactor">
    <cofactor evidence="5">
        <name>Mg(2+)</name>
        <dbReference type="ChEBI" id="CHEBI:18420"/>
    </cofactor>
</comment>
<name>A0A3D8HBK5_9BACT</name>
<evidence type="ECO:0000313" key="9">
    <source>
        <dbReference type="Proteomes" id="UP000629596"/>
    </source>
</evidence>
<evidence type="ECO:0000256" key="1">
    <source>
        <dbReference type="ARBA" id="ARBA00010638"/>
    </source>
</evidence>
<evidence type="ECO:0000256" key="2">
    <source>
        <dbReference type="ARBA" id="ARBA00022741"/>
    </source>
</evidence>
<comment type="similarity">
    <text evidence="1 5">Belongs to the 5-formyltetrahydrofolate cyclo-ligase family.</text>
</comment>
<dbReference type="InterPro" id="IPR037171">
    <property type="entry name" value="NagB/RpiA_transferase-like"/>
</dbReference>
<keyword evidence="7" id="KW-0436">Ligase</keyword>
<proteinExistence type="inferred from homology"/>
<dbReference type="GO" id="GO:0035999">
    <property type="term" value="P:tetrahydrofolate interconversion"/>
    <property type="evidence" value="ECO:0007669"/>
    <property type="project" value="TreeGrafter"/>
</dbReference>
<accession>A0A3D8HBK5</accession>
<keyword evidence="5" id="KW-0460">Magnesium</keyword>
<dbReference type="Gene3D" id="3.40.50.10420">
    <property type="entry name" value="NagB/RpiA/CoA transferase-like"/>
    <property type="match status" value="1"/>
</dbReference>
<sequence length="184" mass="20727">MELHKAKQALREDMASLKRSYTKTALLELSAKITERLEETGLFRQASCIALYHALPGEVQTAAFIEKWHLKKRLLLPVVKGNDLQLLLYAGKESLKAGAFGILEPTETCQPVAENEIDLVIVPGVAFDRGRNRLGRGKGFYDRLLSTLDVPKIGICYDFQLKDTIPVEPFDRKMDLIVTEKEII</sequence>
<dbReference type="Proteomes" id="UP000629596">
    <property type="component" value="Unassembled WGS sequence"/>
</dbReference>
<dbReference type="EMBL" id="JACRTI010000041">
    <property type="protein sequence ID" value="MBC8602939.1"/>
    <property type="molecule type" value="Genomic_DNA"/>
</dbReference>
<dbReference type="Pfam" id="PF01812">
    <property type="entry name" value="5-FTHF_cyc-lig"/>
    <property type="match status" value="1"/>
</dbReference>
<feature type="binding site" evidence="4">
    <location>
        <begin position="133"/>
        <end position="141"/>
    </location>
    <ligand>
        <name>ATP</name>
        <dbReference type="ChEBI" id="CHEBI:30616"/>
    </ligand>
</feature>
<keyword evidence="2 4" id="KW-0547">Nucleotide-binding</keyword>
<dbReference type="GO" id="GO:0030272">
    <property type="term" value="F:5-formyltetrahydrofolate cyclo-ligase activity"/>
    <property type="evidence" value="ECO:0007669"/>
    <property type="project" value="UniProtKB-EC"/>
</dbReference>
<dbReference type="PIRSF" id="PIRSF006806">
    <property type="entry name" value="FTHF_cligase"/>
    <property type="match status" value="1"/>
</dbReference>
<evidence type="ECO:0000313" key="6">
    <source>
        <dbReference type="EMBL" id="MBC8602939.1"/>
    </source>
</evidence>
<keyword evidence="5" id="KW-0479">Metal-binding</keyword>
<dbReference type="InterPro" id="IPR002698">
    <property type="entry name" value="FTHF_cligase"/>
</dbReference>
<evidence type="ECO:0000256" key="5">
    <source>
        <dbReference type="RuleBase" id="RU361279"/>
    </source>
</evidence>
<keyword evidence="9" id="KW-1185">Reference proteome</keyword>
<dbReference type="InterPro" id="IPR024185">
    <property type="entry name" value="FTHF_cligase-like_sf"/>
</dbReference>
<dbReference type="GO" id="GO:0009396">
    <property type="term" value="P:folic acid-containing compound biosynthetic process"/>
    <property type="evidence" value="ECO:0007669"/>
    <property type="project" value="TreeGrafter"/>
</dbReference>
<reference evidence="6 9" key="2">
    <citation type="submission" date="2020-08" db="EMBL/GenBank/DDBJ databases">
        <title>Genome public.</title>
        <authorList>
            <person name="Liu C."/>
            <person name="Sun Q."/>
        </authorList>
    </citation>
    <scope>NUCLEOTIDE SEQUENCE [LARGE SCALE GENOMIC DNA]</scope>
    <source>
        <strain evidence="6 9">426_9</strain>
    </source>
</reference>
<evidence type="ECO:0000256" key="4">
    <source>
        <dbReference type="PIRSR" id="PIRSR006806-1"/>
    </source>
</evidence>
<dbReference type="EMBL" id="QREV01000041">
    <property type="protein sequence ID" value="RDU48344.1"/>
    <property type="molecule type" value="Genomic_DNA"/>
</dbReference>
<comment type="caution">
    <text evidence="7">The sequence shown here is derived from an EMBL/GenBank/DDBJ whole genome shotgun (WGS) entry which is preliminary data.</text>
</comment>
<dbReference type="SUPFAM" id="SSF100950">
    <property type="entry name" value="NagB/RpiA/CoA transferase-like"/>
    <property type="match status" value="1"/>
</dbReference>
<organism evidence="7 8">
    <name type="scientific">Parabacteroides acidifaciens</name>
    <dbReference type="NCBI Taxonomy" id="2290935"/>
    <lineage>
        <taxon>Bacteria</taxon>
        <taxon>Pseudomonadati</taxon>
        <taxon>Bacteroidota</taxon>
        <taxon>Bacteroidia</taxon>
        <taxon>Bacteroidales</taxon>
        <taxon>Tannerellaceae</taxon>
        <taxon>Parabacteroides</taxon>
    </lineage>
</organism>
<dbReference type="GO" id="GO:0046872">
    <property type="term" value="F:metal ion binding"/>
    <property type="evidence" value="ECO:0007669"/>
    <property type="project" value="UniProtKB-KW"/>
</dbReference>
<dbReference type="EC" id="6.3.3.2" evidence="5"/>
<keyword evidence="3 4" id="KW-0067">ATP-binding</keyword>
<evidence type="ECO:0000313" key="8">
    <source>
        <dbReference type="Proteomes" id="UP000256321"/>
    </source>
</evidence>
<evidence type="ECO:0000256" key="3">
    <source>
        <dbReference type="ARBA" id="ARBA00022840"/>
    </source>
</evidence>
<dbReference type="PANTHER" id="PTHR23407">
    <property type="entry name" value="ATPASE INHIBITOR/5-FORMYLTETRAHYDROFOLATE CYCLO-LIGASE"/>
    <property type="match status" value="1"/>
</dbReference>
<dbReference type="NCBIfam" id="TIGR02727">
    <property type="entry name" value="MTHFS_bact"/>
    <property type="match status" value="1"/>
</dbReference>
<protein>
    <recommendedName>
        <fullName evidence="5">5-formyltetrahydrofolate cyclo-ligase</fullName>
        <ecNumber evidence="5">6.3.3.2</ecNumber>
    </recommendedName>
</protein>
<dbReference type="AlphaFoldDB" id="A0A3D8HBK5"/>
<reference evidence="7 8" key="1">
    <citation type="submission" date="2018-07" db="EMBL/GenBank/DDBJ databases">
        <title>Parabacteroides acidifaciens nov. sp., isolated from human feces.</title>
        <authorList>
            <person name="Wang Y.J."/>
        </authorList>
    </citation>
    <scope>NUCLEOTIDE SEQUENCE [LARGE SCALE GENOMIC DNA]</scope>
    <source>
        <strain evidence="7 8">426-9</strain>
    </source>
</reference>
<feature type="binding site" evidence="4">
    <location>
        <begin position="7"/>
        <end position="11"/>
    </location>
    <ligand>
        <name>ATP</name>
        <dbReference type="ChEBI" id="CHEBI:30616"/>
    </ligand>
</feature>
<evidence type="ECO:0000313" key="7">
    <source>
        <dbReference type="EMBL" id="RDU48344.1"/>
    </source>
</evidence>
<dbReference type="Proteomes" id="UP000256321">
    <property type="component" value="Unassembled WGS sequence"/>
</dbReference>
<feature type="binding site" evidence="4">
    <location>
        <position position="58"/>
    </location>
    <ligand>
        <name>substrate</name>
    </ligand>
</feature>
<dbReference type="PANTHER" id="PTHR23407:SF1">
    <property type="entry name" value="5-FORMYLTETRAHYDROFOLATE CYCLO-LIGASE"/>
    <property type="match status" value="1"/>
</dbReference>